<proteinExistence type="predicted"/>
<evidence type="ECO:0000313" key="2">
    <source>
        <dbReference type="Proteomes" id="UP000614490"/>
    </source>
</evidence>
<dbReference type="Proteomes" id="UP000614490">
    <property type="component" value="Unassembled WGS sequence"/>
</dbReference>
<organism evidence="1 2">
    <name type="scientific">Halobacillus yeomjeoni</name>
    <dbReference type="NCBI Taxonomy" id="311194"/>
    <lineage>
        <taxon>Bacteria</taxon>
        <taxon>Bacillati</taxon>
        <taxon>Bacillota</taxon>
        <taxon>Bacilli</taxon>
        <taxon>Bacillales</taxon>
        <taxon>Bacillaceae</taxon>
        <taxon>Halobacillus</taxon>
    </lineage>
</organism>
<dbReference type="AlphaFoldDB" id="A0A931MVQ9"/>
<dbReference type="RefSeq" id="WP_197317955.1">
    <property type="nucleotide sequence ID" value="NZ_JADZSC010000003.1"/>
</dbReference>
<keyword evidence="2" id="KW-1185">Reference proteome</keyword>
<dbReference type="EMBL" id="JADZSC010000003">
    <property type="protein sequence ID" value="MBH0231328.1"/>
    <property type="molecule type" value="Genomic_DNA"/>
</dbReference>
<dbReference type="PROSITE" id="PS51257">
    <property type="entry name" value="PROKAR_LIPOPROTEIN"/>
    <property type="match status" value="1"/>
</dbReference>
<name>A0A931MVQ9_9BACI</name>
<accession>A0A931MVQ9</accession>
<evidence type="ECO:0000313" key="1">
    <source>
        <dbReference type="EMBL" id="MBH0231328.1"/>
    </source>
</evidence>
<protein>
    <recommendedName>
        <fullName evidence="3">Lipoprotein</fullName>
    </recommendedName>
</protein>
<reference evidence="1 2" key="1">
    <citation type="journal article" date="2005" name="Int. J. Syst. Evol. Microbiol.">
        <title>Halobacillus yeomjeoni sp. nov., isolated from a marine solar saltern in Korea.</title>
        <authorList>
            <person name="Yoon J.H."/>
            <person name="Kang S.J."/>
            <person name="Lee C.H."/>
            <person name="Oh H.W."/>
            <person name="Oh T.K."/>
        </authorList>
    </citation>
    <scope>NUCLEOTIDE SEQUENCE [LARGE SCALE GENOMIC DNA]</scope>
    <source>
        <strain evidence="1 2">KCTC 3957</strain>
    </source>
</reference>
<gene>
    <name evidence="1" type="ORF">H0267_13955</name>
</gene>
<evidence type="ECO:0008006" key="3">
    <source>
        <dbReference type="Google" id="ProtNLM"/>
    </source>
</evidence>
<sequence>MNRFIIMIGVMLLLAACTSEGKSEAEEGTGQDKSSSLVIKPAELTEREESLVTQMGVDYKTFYTVSGKLGKGDVVVSSILVYEANEEPKEKIVSISRTGDAKEFDGGLHSFQVLLEEKETYLTLGNPNGYARGTTTMPKDLRGYRFDSFEEDVTVTKGTPLYLSYLIGTSQNQLTGGGFVDQTVLPESVKEAEYALVFKVEIREESELYKDKEEE</sequence>
<comment type="caution">
    <text evidence="1">The sequence shown here is derived from an EMBL/GenBank/DDBJ whole genome shotgun (WGS) entry which is preliminary data.</text>
</comment>